<evidence type="ECO:0000256" key="2">
    <source>
        <dbReference type="SAM" id="Phobius"/>
    </source>
</evidence>
<keyword evidence="4" id="KW-1185">Reference proteome</keyword>
<organism evidence="3 4">
    <name type="scientific">Thelonectria olida</name>
    <dbReference type="NCBI Taxonomy" id="1576542"/>
    <lineage>
        <taxon>Eukaryota</taxon>
        <taxon>Fungi</taxon>
        <taxon>Dikarya</taxon>
        <taxon>Ascomycota</taxon>
        <taxon>Pezizomycotina</taxon>
        <taxon>Sordariomycetes</taxon>
        <taxon>Hypocreomycetidae</taxon>
        <taxon>Hypocreales</taxon>
        <taxon>Nectriaceae</taxon>
        <taxon>Thelonectria</taxon>
    </lineage>
</organism>
<proteinExistence type="predicted"/>
<feature type="compositionally biased region" description="Low complexity" evidence="1">
    <location>
        <begin position="153"/>
        <end position="164"/>
    </location>
</feature>
<dbReference type="OrthoDB" id="5104794at2759"/>
<evidence type="ECO:0000313" key="4">
    <source>
        <dbReference type="Proteomes" id="UP000777438"/>
    </source>
</evidence>
<keyword evidence="2" id="KW-0812">Transmembrane</keyword>
<feature type="region of interest" description="Disordered" evidence="1">
    <location>
        <begin position="153"/>
        <end position="206"/>
    </location>
</feature>
<keyword evidence="2" id="KW-1133">Transmembrane helix</keyword>
<feature type="transmembrane region" description="Helical" evidence="2">
    <location>
        <begin position="96"/>
        <end position="119"/>
    </location>
</feature>
<comment type="caution">
    <text evidence="3">The sequence shown here is derived from an EMBL/GenBank/DDBJ whole genome shotgun (WGS) entry which is preliminary data.</text>
</comment>
<reference evidence="3 4" key="1">
    <citation type="journal article" date="2021" name="Nat. Commun.">
        <title>Genetic determinants of endophytism in the Arabidopsis root mycobiome.</title>
        <authorList>
            <person name="Mesny F."/>
            <person name="Miyauchi S."/>
            <person name="Thiergart T."/>
            <person name="Pickel B."/>
            <person name="Atanasova L."/>
            <person name="Karlsson M."/>
            <person name="Huettel B."/>
            <person name="Barry K.W."/>
            <person name="Haridas S."/>
            <person name="Chen C."/>
            <person name="Bauer D."/>
            <person name="Andreopoulos W."/>
            <person name="Pangilinan J."/>
            <person name="LaButti K."/>
            <person name="Riley R."/>
            <person name="Lipzen A."/>
            <person name="Clum A."/>
            <person name="Drula E."/>
            <person name="Henrissat B."/>
            <person name="Kohler A."/>
            <person name="Grigoriev I.V."/>
            <person name="Martin F.M."/>
            <person name="Hacquard S."/>
        </authorList>
    </citation>
    <scope>NUCLEOTIDE SEQUENCE [LARGE SCALE GENOMIC DNA]</scope>
    <source>
        <strain evidence="3 4">MPI-CAGE-CH-0241</strain>
    </source>
</reference>
<dbReference type="Proteomes" id="UP000777438">
    <property type="component" value="Unassembled WGS sequence"/>
</dbReference>
<protein>
    <submittedName>
        <fullName evidence="3">Uncharacterized protein</fullName>
    </submittedName>
</protein>
<evidence type="ECO:0000256" key="1">
    <source>
        <dbReference type="SAM" id="MobiDB-lite"/>
    </source>
</evidence>
<gene>
    <name evidence="3" type="ORF">B0T10DRAFT_552774</name>
</gene>
<dbReference type="EMBL" id="JAGPYM010000037">
    <property type="protein sequence ID" value="KAH6874795.1"/>
    <property type="molecule type" value="Genomic_DNA"/>
</dbReference>
<dbReference type="AlphaFoldDB" id="A0A9P9ALM3"/>
<evidence type="ECO:0000313" key="3">
    <source>
        <dbReference type="EMBL" id="KAH6874795.1"/>
    </source>
</evidence>
<sequence>MSVLARFDNESALDELLQDLSTTTQPSNPFSTIDGADFQLNQAVSRIVSASQSTTLFTAITPYQTIEAITSTVSSIPQTTSGTQDPVSPTPNLNKLIEIGIAFVVLVAVVIVVLSVFLIRRHRGSLRNRKQKDEPKTINYTDWQYVDVQTPSAAHLPPTTAHPPNNGLGRPPTRGREMTQASRQGTLPPAYSAGHNANPMSAPRWR</sequence>
<accession>A0A9P9ALM3</accession>
<name>A0A9P9ALM3_9HYPO</name>
<keyword evidence="2" id="KW-0472">Membrane</keyword>